<proteinExistence type="predicted"/>
<gene>
    <name evidence="1" type="ORF">KME65_09705</name>
</gene>
<dbReference type="AlphaFoldDB" id="A0A944M9E2"/>
<name>A0A944M9E2_9GAMM</name>
<organism evidence="1 2">
    <name type="scientific">Candidatus Thiodiazotropha taylori</name>
    <dbReference type="NCBI Taxonomy" id="2792791"/>
    <lineage>
        <taxon>Bacteria</taxon>
        <taxon>Pseudomonadati</taxon>
        <taxon>Pseudomonadota</taxon>
        <taxon>Gammaproteobacteria</taxon>
        <taxon>Chromatiales</taxon>
        <taxon>Sedimenticolaceae</taxon>
        <taxon>Candidatus Thiodiazotropha</taxon>
    </lineage>
</organism>
<evidence type="ECO:0000313" key="2">
    <source>
        <dbReference type="Proteomes" id="UP000770889"/>
    </source>
</evidence>
<protein>
    <submittedName>
        <fullName evidence="1">DUF1826 domain-containing protein</fullName>
    </submittedName>
</protein>
<dbReference type="Proteomes" id="UP000770889">
    <property type="component" value="Unassembled WGS sequence"/>
</dbReference>
<sequence length="211" mass="23067">MAEPNVASDVTPAMPTWRRVPELADLVEIFDPGVQVCTWQREIDPAIGAYLSELHQTGELQVVEALSSAAKPKLDCLPAGPGRAPLIDDLSLLREIVFELMGCSEVGLRLARVGYAMCPGWHVDRTSIRLVCTYQGPGTQWLDDQDVDRRDLHSGRMGESAFIQAVPGEIVLLKGALWQGCDAFGAVHRSPELAPDSALRTLVTLDPLWRA</sequence>
<accession>A0A944M9E2</accession>
<evidence type="ECO:0000313" key="1">
    <source>
        <dbReference type="EMBL" id="MBT2989227.1"/>
    </source>
</evidence>
<comment type="caution">
    <text evidence="1">The sequence shown here is derived from an EMBL/GenBank/DDBJ whole genome shotgun (WGS) entry which is preliminary data.</text>
</comment>
<dbReference type="InterPro" id="IPR014955">
    <property type="entry name" value="DUF1826"/>
</dbReference>
<reference evidence="1 2" key="1">
    <citation type="submission" date="2021-05" db="EMBL/GenBank/DDBJ databases">
        <title>Genetic and Functional Diversity in Clade A Lucinid endosymbionts from the Bahamas.</title>
        <authorList>
            <person name="Giani N.M."/>
            <person name="Engel A.S."/>
            <person name="Campbell B.J."/>
        </authorList>
    </citation>
    <scope>NUCLEOTIDE SEQUENCE [LARGE SCALE GENOMIC DNA]</scope>
    <source>
        <strain evidence="1">LUC16012Gg_MoonRockCtena</strain>
    </source>
</reference>
<dbReference type="EMBL" id="JAHHGM010000007">
    <property type="protein sequence ID" value="MBT2989227.1"/>
    <property type="molecule type" value="Genomic_DNA"/>
</dbReference>
<dbReference type="Pfam" id="PF08856">
    <property type="entry name" value="DUF1826"/>
    <property type="match status" value="1"/>
</dbReference>